<reference evidence="1" key="1">
    <citation type="journal article" date="2020" name="Stud. Mycol.">
        <title>101 Dothideomycetes genomes: a test case for predicting lifestyles and emergence of pathogens.</title>
        <authorList>
            <person name="Haridas S."/>
            <person name="Albert R."/>
            <person name="Binder M."/>
            <person name="Bloem J."/>
            <person name="Labutti K."/>
            <person name="Salamov A."/>
            <person name="Andreopoulos B."/>
            <person name="Baker S."/>
            <person name="Barry K."/>
            <person name="Bills G."/>
            <person name="Bluhm B."/>
            <person name="Cannon C."/>
            <person name="Castanera R."/>
            <person name="Culley D."/>
            <person name="Daum C."/>
            <person name="Ezra D."/>
            <person name="Gonzalez J."/>
            <person name="Henrissat B."/>
            <person name="Kuo A."/>
            <person name="Liang C."/>
            <person name="Lipzen A."/>
            <person name="Lutzoni F."/>
            <person name="Magnuson J."/>
            <person name="Mondo S."/>
            <person name="Nolan M."/>
            <person name="Ohm R."/>
            <person name="Pangilinan J."/>
            <person name="Park H.-J."/>
            <person name="Ramirez L."/>
            <person name="Alfaro M."/>
            <person name="Sun H."/>
            <person name="Tritt A."/>
            <person name="Yoshinaga Y."/>
            <person name="Zwiers L.-H."/>
            <person name="Turgeon B."/>
            <person name="Goodwin S."/>
            <person name="Spatafora J."/>
            <person name="Crous P."/>
            <person name="Grigoriev I."/>
        </authorList>
    </citation>
    <scope>NUCLEOTIDE SEQUENCE</scope>
    <source>
        <strain evidence="1">CBS 207.26</strain>
    </source>
</reference>
<sequence>MWLWTTVKSPFKGNQSRPWTEKESETLINLHINCELGRMQGWSREDCERHWKELYFSLFNDERCVADAIDAYYENGKTSRDWDKWEIQRLFFDPDFCKTTGRTKKEYTVHFYTILGMNFQTEHTSIKEGISAAVKAYHANHTSKPGTEKLKQE</sequence>
<evidence type="ECO:0000313" key="1">
    <source>
        <dbReference type="EMBL" id="KAF2182621.1"/>
    </source>
</evidence>
<gene>
    <name evidence="1" type="ORF">K469DRAFT_690730</name>
</gene>
<proteinExistence type="predicted"/>
<evidence type="ECO:0008006" key="3">
    <source>
        <dbReference type="Google" id="ProtNLM"/>
    </source>
</evidence>
<organism evidence="1 2">
    <name type="scientific">Zopfia rhizophila CBS 207.26</name>
    <dbReference type="NCBI Taxonomy" id="1314779"/>
    <lineage>
        <taxon>Eukaryota</taxon>
        <taxon>Fungi</taxon>
        <taxon>Dikarya</taxon>
        <taxon>Ascomycota</taxon>
        <taxon>Pezizomycotina</taxon>
        <taxon>Dothideomycetes</taxon>
        <taxon>Dothideomycetes incertae sedis</taxon>
        <taxon>Zopfiaceae</taxon>
        <taxon>Zopfia</taxon>
    </lineage>
</organism>
<accession>A0A6A6DSP7</accession>
<dbReference type="EMBL" id="ML994647">
    <property type="protein sequence ID" value="KAF2182621.1"/>
    <property type="molecule type" value="Genomic_DNA"/>
</dbReference>
<dbReference type="AlphaFoldDB" id="A0A6A6DSP7"/>
<protein>
    <recommendedName>
        <fullName evidence="3">Myb-like domain-containing protein</fullName>
    </recommendedName>
</protein>
<dbReference type="Proteomes" id="UP000800200">
    <property type="component" value="Unassembled WGS sequence"/>
</dbReference>
<name>A0A6A6DSP7_9PEZI</name>
<keyword evidence="2" id="KW-1185">Reference proteome</keyword>
<evidence type="ECO:0000313" key="2">
    <source>
        <dbReference type="Proteomes" id="UP000800200"/>
    </source>
</evidence>